<dbReference type="InterPro" id="IPR011527">
    <property type="entry name" value="ABC1_TM_dom"/>
</dbReference>
<dbReference type="InterPro" id="IPR050173">
    <property type="entry name" value="ABC_transporter_C-like"/>
</dbReference>
<feature type="region of interest" description="Disordered" evidence="17">
    <location>
        <begin position="390"/>
        <end position="418"/>
    </location>
</feature>
<organism evidence="21 22">
    <name type="scientific">Purpureocillium lilacinum</name>
    <name type="common">Paecilomyces lilacinus</name>
    <dbReference type="NCBI Taxonomy" id="33203"/>
    <lineage>
        <taxon>Eukaryota</taxon>
        <taxon>Fungi</taxon>
        <taxon>Dikarya</taxon>
        <taxon>Ascomycota</taxon>
        <taxon>Pezizomycotina</taxon>
        <taxon>Sordariomycetes</taxon>
        <taxon>Hypocreomycetidae</taxon>
        <taxon>Hypocreales</taxon>
        <taxon>Ophiocordycipitaceae</taxon>
        <taxon>Purpureocillium</taxon>
    </lineage>
</organism>
<feature type="transmembrane region" description="Helical" evidence="18">
    <location>
        <begin position="128"/>
        <end position="148"/>
    </location>
</feature>
<feature type="repeat" description="Solcar" evidence="16">
    <location>
        <begin position="1263"/>
        <end position="1351"/>
    </location>
</feature>
<keyword evidence="7" id="KW-0479">Metal-binding</keyword>
<dbReference type="SMART" id="SM00382">
    <property type="entry name" value="AAA"/>
    <property type="match status" value="2"/>
</dbReference>
<feature type="transmembrane region" description="Helical" evidence="18">
    <location>
        <begin position="579"/>
        <end position="599"/>
    </location>
</feature>
<dbReference type="InterPro" id="IPR002067">
    <property type="entry name" value="MCP"/>
</dbReference>
<dbReference type="GO" id="GO:0005743">
    <property type="term" value="C:mitochondrial inner membrane"/>
    <property type="evidence" value="ECO:0007669"/>
    <property type="project" value="UniProtKB-SubCell"/>
</dbReference>
<evidence type="ECO:0000256" key="5">
    <source>
        <dbReference type="ARBA" id="ARBA00022475"/>
    </source>
</evidence>
<evidence type="ECO:0000256" key="18">
    <source>
        <dbReference type="SAM" id="Phobius"/>
    </source>
</evidence>
<comment type="caution">
    <text evidence="21">The sequence shown here is derived from an EMBL/GenBank/DDBJ whole genome shotgun (WGS) entry which is preliminary data.</text>
</comment>
<evidence type="ECO:0000256" key="14">
    <source>
        <dbReference type="ARBA" id="ARBA00023128"/>
    </source>
</evidence>
<dbReference type="GO" id="GO:0005524">
    <property type="term" value="F:ATP binding"/>
    <property type="evidence" value="ECO:0007669"/>
    <property type="project" value="UniProtKB-KW"/>
</dbReference>
<feature type="transmembrane region" description="Helical" evidence="18">
    <location>
        <begin position="512"/>
        <end position="530"/>
    </location>
</feature>
<dbReference type="SUPFAM" id="SSF90123">
    <property type="entry name" value="ABC transporter transmembrane region"/>
    <property type="match status" value="1"/>
</dbReference>
<keyword evidence="5" id="KW-1003">Cell membrane</keyword>
<evidence type="ECO:0000313" key="21">
    <source>
        <dbReference type="EMBL" id="PWI75977.1"/>
    </source>
</evidence>
<dbReference type="Pfam" id="PF00005">
    <property type="entry name" value="ABC_tran"/>
    <property type="match status" value="2"/>
</dbReference>
<evidence type="ECO:0000256" key="6">
    <source>
        <dbReference type="ARBA" id="ARBA00022692"/>
    </source>
</evidence>
<comment type="subcellular location">
    <subcellularLocation>
        <location evidence="2">Cell membrane</location>
        <topology evidence="2">Multi-pass membrane protein</topology>
    </subcellularLocation>
    <subcellularLocation>
        <location evidence="1">Mitochondrion inner membrane</location>
        <topology evidence="1">Multi-pass membrane protein</topology>
    </subcellularLocation>
</comment>
<dbReference type="FunFam" id="1.20.1560.10:FF:000066">
    <property type="entry name" value="ABC multidrug transporter (Eurofung)"/>
    <property type="match status" value="1"/>
</dbReference>
<dbReference type="InterPro" id="IPR036640">
    <property type="entry name" value="ABC1_TM_sf"/>
</dbReference>
<feature type="transmembrane region" description="Helical" evidence="18">
    <location>
        <begin position="30"/>
        <end position="50"/>
    </location>
</feature>
<evidence type="ECO:0000256" key="16">
    <source>
        <dbReference type="PROSITE-ProRule" id="PRU00282"/>
    </source>
</evidence>
<evidence type="ECO:0000256" key="8">
    <source>
        <dbReference type="ARBA" id="ARBA00022737"/>
    </source>
</evidence>
<dbReference type="Pfam" id="PF00664">
    <property type="entry name" value="ABC_membrane"/>
    <property type="match status" value="1"/>
</dbReference>
<feature type="domain" description="ABC transporter" evidence="19">
    <location>
        <begin position="758"/>
        <end position="1001"/>
    </location>
</feature>
<dbReference type="PROSITE" id="PS50893">
    <property type="entry name" value="ABC_TRANSPORTER_2"/>
    <property type="match status" value="2"/>
</dbReference>
<protein>
    <submittedName>
        <fullName evidence="21">ABC transporter, transmembrane domain, type 1</fullName>
    </submittedName>
</protein>
<feature type="domain" description="ABC transporter" evidence="19">
    <location>
        <begin position="158"/>
        <end position="387"/>
    </location>
</feature>
<dbReference type="Gene3D" id="1.20.1560.10">
    <property type="entry name" value="ABC transporter type 1, transmembrane domain"/>
    <property type="match status" value="1"/>
</dbReference>
<evidence type="ECO:0000259" key="19">
    <source>
        <dbReference type="PROSITE" id="PS50893"/>
    </source>
</evidence>
<keyword evidence="11" id="KW-0106">Calcium</keyword>
<dbReference type="InterPro" id="IPR044726">
    <property type="entry name" value="ABCC_6TM_D2"/>
</dbReference>
<keyword evidence="6 16" id="KW-0812">Transmembrane</keyword>
<dbReference type="CDD" id="cd18580">
    <property type="entry name" value="ABC_6TM_ABCC_D2"/>
    <property type="match status" value="1"/>
</dbReference>
<comment type="similarity">
    <text evidence="3">Belongs to the mitochondrial carrier (TC 2.A.29) family.</text>
</comment>
<name>A0A2U3EN94_PURLI</name>
<sequence>MNRASASADAAFGPQLTGQFDFTLLFEHSVLSIGPSLVILLVSSARVALLSKSSPIFRISSLLWTKLAALCTLLGLQLAILALWSTSPSSVNTRAAIAAAALSAVVDLAIGGLVYAEHRRSYSPATLLSLYLSATILVDIANVRSLFLRRNLDTIGAVSTAALALKLLILGGEDPILKDVDLTVWPSKLIMVVGPVGSGKSTLLKAILGEARLLRGHVHLARGPVAYCDPTAWLRLGSVRDNILGPNKFDEKWYATVLRACALERDVSQLDDGDMTCVGSGGNALSGGQKQRVSLARAVYSRCPILLLDNVFSALDQQTARGVFARLLGAGGLLREAGRTVVLATHALEYLSSADIVVALDQNGSIVSQSAPGDVHLKKEYVEALEGGHGITETGDAQEPPPKDKIPTKTSAQQPVTPELTRKVGDSGLFSLRDTSSPESCRVSIETLCPLTLLTLGATTEIWLRIWTEHGTTSHAKAYFGAYLGFDVICTLFSGACVYFFMVVAVPKSAQHLHWLLLEAVLAAPLWFFTSTDTSSILNRFSQDMTLVDQVLPMSVFTTTFDVYNVIAGAALIASGATYVAAIIPVCVVAIYYIQKFYLRTSRQMRHLDLEAKSPLYRLFTEAAAGIITVRAFGWKTDMANENLRLLEHSQKPYYTMYCIQRWLNVVLDILVAAIAIVLVGFALGLSNTATQGSIGLALINVMEFNQSLSMLINSWTGLETSLGAIARLKSFIAETKTEGLEIEDEAPPADWPQRGVIQMMNVTAKYNAEDGQPQSPIRNVDLDIQPGQKVAIIGRTGSGKSSLLLTLLHLLDMEAGRVTIDGIDLSRVPRQALRSAIVAIPQDAVELPGSVRENLALDREGSERDDETMQQALRRVGLWDLVSERGGPGCDLDDIGLSAGQKQLFSLARALLTVQRRQASGGIVLMDEPTSSVDEESDAKVHGIVAEVFAGYTILTVSHRLDAARDADVVLSRGFPPALRGCDGLDGETARSSAKAQGHAGRYRYWQPLRGATGPVQAAASGGPGPVGLARVASNPQRRSHLSARARACAAPLTRQTASPFSSVQPSAPDPIARLLVSVTAQPSISWSASPETCGLPLLSTVTGRPVPAPLRPGDDILGSPNTIPERYIARDPSSERRPHPAPAACDIEPALDAQRAFDASFRPPRKLDPSGQQRRRRSLLVPRERANDSEPAQSTTFKCYSSGLRRNPGSATWGRARHAQLGQRRRRRATTPAAMPPEPDVIGQPAREPEKFVALREWVSQPVVAAFCAGGVAGAVSRTVVSPLERLKILMQIQSVGRDAYKLSVGQALAKMWREEGWRGFMRGNGTNCIRIVPYSAVQFSSYNFYKRNIFEPYPGADLAPLTRLVCGGVAGITSVFCTYPLDIVRTRLSIQSASFAELGDKPKQLPGMWQTLVHMFKTEGGIRALYRGIVPTVAGVAPYVGLNFMVYESVRKHFTPEGDKNPSAVRKLAAGAISGAVAQTCTYPFDVLRRRFQINTMSGMGYQYKGIGDAVRVIVRQEGIRGLYKGIVPNLLKVAPSMASSWLSFEMTRDFLTGLKPDADAESASL</sequence>
<dbReference type="SUPFAM" id="SSF52540">
    <property type="entry name" value="P-loop containing nucleoside triphosphate hydrolases"/>
    <property type="match status" value="2"/>
</dbReference>
<dbReference type="GO" id="GO:0005886">
    <property type="term" value="C:plasma membrane"/>
    <property type="evidence" value="ECO:0007669"/>
    <property type="project" value="UniProtKB-SubCell"/>
</dbReference>
<evidence type="ECO:0000256" key="4">
    <source>
        <dbReference type="ARBA" id="ARBA00022448"/>
    </source>
</evidence>
<keyword evidence="14" id="KW-0496">Mitochondrion</keyword>
<feature type="compositionally biased region" description="Polar residues" evidence="17">
    <location>
        <begin position="1192"/>
        <end position="1201"/>
    </location>
</feature>
<feature type="transmembrane region" description="Helical" evidence="18">
    <location>
        <begin position="96"/>
        <end position="116"/>
    </location>
</feature>
<dbReference type="Pfam" id="PF24357">
    <property type="entry name" value="TMD0_ABC"/>
    <property type="match status" value="1"/>
</dbReference>
<dbReference type="SUPFAM" id="SSF103506">
    <property type="entry name" value="Mitochondrial carrier"/>
    <property type="match status" value="1"/>
</dbReference>
<feature type="repeat" description="Solcar" evidence="16">
    <location>
        <begin position="1361"/>
        <end position="1456"/>
    </location>
</feature>
<dbReference type="InterPro" id="IPR023395">
    <property type="entry name" value="MCP_dom_sf"/>
</dbReference>
<dbReference type="PANTHER" id="PTHR24223:SF399">
    <property type="entry name" value="ABC TRANSPORTER ATNG"/>
    <property type="match status" value="1"/>
</dbReference>
<dbReference type="GO" id="GO:0046872">
    <property type="term" value="F:metal ion binding"/>
    <property type="evidence" value="ECO:0007669"/>
    <property type="project" value="UniProtKB-KW"/>
</dbReference>
<feature type="compositionally biased region" description="Basic and acidic residues" evidence="17">
    <location>
        <begin position="1129"/>
        <end position="1140"/>
    </location>
</feature>
<dbReference type="GO" id="GO:0140359">
    <property type="term" value="F:ABC-type transporter activity"/>
    <property type="evidence" value="ECO:0007669"/>
    <property type="project" value="InterPro"/>
</dbReference>
<dbReference type="PROSITE" id="PS50920">
    <property type="entry name" value="SOLCAR"/>
    <property type="match status" value="3"/>
</dbReference>
<keyword evidence="8" id="KW-0677">Repeat</keyword>
<feature type="repeat" description="Solcar" evidence="16">
    <location>
        <begin position="1465"/>
        <end position="1554"/>
    </location>
</feature>
<dbReference type="InterPro" id="IPR017871">
    <property type="entry name" value="ABC_transporter-like_CS"/>
</dbReference>
<evidence type="ECO:0000256" key="3">
    <source>
        <dbReference type="ARBA" id="ARBA00006375"/>
    </source>
</evidence>
<dbReference type="InterPro" id="IPR003439">
    <property type="entry name" value="ABC_transporter-like_ATP-bd"/>
</dbReference>
<evidence type="ECO:0000256" key="12">
    <source>
        <dbReference type="ARBA" id="ARBA00022840"/>
    </source>
</evidence>
<feature type="region of interest" description="Disordered" evidence="17">
    <location>
        <begin position="1108"/>
        <end position="1146"/>
    </location>
</feature>
<dbReference type="CDD" id="cd03250">
    <property type="entry name" value="ABCC_MRP_domain1"/>
    <property type="match status" value="1"/>
</dbReference>
<evidence type="ECO:0000256" key="17">
    <source>
        <dbReference type="SAM" id="MobiDB-lite"/>
    </source>
</evidence>
<dbReference type="Gene3D" id="3.40.50.300">
    <property type="entry name" value="P-loop containing nucleotide triphosphate hydrolases"/>
    <property type="match status" value="2"/>
</dbReference>
<evidence type="ECO:0000256" key="7">
    <source>
        <dbReference type="ARBA" id="ARBA00022723"/>
    </source>
</evidence>
<evidence type="ECO:0000256" key="11">
    <source>
        <dbReference type="ARBA" id="ARBA00022837"/>
    </source>
</evidence>
<evidence type="ECO:0000256" key="15">
    <source>
        <dbReference type="ARBA" id="ARBA00023136"/>
    </source>
</evidence>
<keyword evidence="10" id="KW-0999">Mitochondrion inner membrane</keyword>
<feature type="transmembrane region" description="Helical" evidence="18">
    <location>
        <begin position="62"/>
        <end position="84"/>
    </location>
</feature>
<dbReference type="Gene3D" id="1.50.40.10">
    <property type="entry name" value="Mitochondrial carrier domain"/>
    <property type="match status" value="1"/>
</dbReference>
<evidence type="ECO:0000259" key="20">
    <source>
        <dbReference type="PROSITE" id="PS50929"/>
    </source>
</evidence>
<reference evidence="21 22" key="1">
    <citation type="journal article" date="2016" name="Front. Microbiol.">
        <title>Genome and transcriptome sequences reveal the specific parasitism of the nematophagous Purpureocillium lilacinum 36-1.</title>
        <authorList>
            <person name="Xie J."/>
            <person name="Li S."/>
            <person name="Mo C."/>
            <person name="Xiao X."/>
            <person name="Peng D."/>
            <person name="Wang G."/>
            <person name="Xiao Y."/>
        </authorList>
    </citation>
    <scope>NUCLEOTIDE SEQUENCE [LARGE SCALE GENOMIC DNA]</scope>
    <source>
        <strain evidence="21 22">36-1</strain>
    </source>
</reference>
<dbReference type="PRINTS" id="PR00926">
    <property type="entry name" value="MITOCARRIER"/>
</dbReference>
<dbReference type="PROSITE" id="PS50929">
    <property type="entry name" value="ABC_TM1F"/>
    <property type="match status" value="1"/>
</dbReference>
<feature type="transmembrane region" description="Helical" evidence="18">
    <location>
        <begin position="484"/>
        <end position="506"/>
    </location>
</feature>
<dbReference type="GO" id="GO:0016887">
    <property type="term" value="F:ATP hydrolysis activity"/>
    <property type="evidence" value="ECO:0007669"/>
    <property type="project" value="InterPro"/>
</dbReference>
<keyword evidence="4" id="KW-0813">Transport</keyword>
<feature type="transmembrane region" description="Helical" evidence="18">
    <location>
        <begin position="663"/>
        <end position="686"/>
    </location>
</feature>
<dbReference type="PROSITE" id="PS00211">
    <property type="entry name" value="ABC_TRANSPORTER_1"/>
    <property type="match status" value="2"/>
</dbReference>
<evidence type="ECO:0000256" key="10">
    <source>
        <dbReference type="ARBA" id="ARBA00022792"/>
    </source>
</evidence>
<keyword evidence="15 16" id="KW-0472">Membrane</keyword>
<evidence type="ECO:0000256" key="13">
    <source>
        <dbReference type="ARBA" id="ARBA00022989"/>
    </source>
</evidence>
<keyword evidence="12" id="KW-0067">ATP-binding</keyword>
<dbReference type="PANTHER" id="PTHR24223">
    <property type="entry name" value="ATP-BINDING CASSETTE SUB-FAMILY C"/>
    <property type="match status" value="1"/>
</dbReference>
<feature type="region of interest" description="Disordered" evidence="17">
    <location>
        <begin position="1162"/>
        <end position="1246"/>
    </location>
</feature>
<feature type="compositionally biased region" description="Basic residues" evidence="17">
    <location>
        <begin position="1217"/>
        <end position="1231"/>
    </location>
</feature>
<dbReference type="InterPro" id="IPR018108">
    <property type="entry name" value="MCP_transmembrane"/>
</dbReference>
<dbReference type="InterPro" id="IPR056227">
    <property type="entry name" value="TMD0_ABC"/>
</dbReference>
<evidence type="ECO:0000256" key="9">
    <source>
        <dbReference type="ARBA" id="ARBA00022741"/>
    </source>
</evidence>
<accession>A0A2U3EN94</accession>
<evidence type="ECO:0000256" key="1">
    <source>
        <dbReference type="ARBA" id="ARBA00004448"/>
    </source>
</evidence>
<dbReference type="FunFam" id="1.50.40.10:FF:000016">
    <property type="entry name" value="Solute carrier family 25 member 23"/>
    <property type="match status" value="1"/>
</dbReference>
<feature type="domain" description="ABC transmembrane type-1" evidence="20">
    <location>
        <begin position="488"/>
        <end position="721"/>
    </location>
</feature>
<evidence type="ECO:0000256" key="2">
    <source>
        <dbReference type="ARBA" id="ARBA00004651"/>
    </source>
</evidence>
<dbReference type="Pfam" id="PF00153">
    <property type="entry name" value="Mito_carr"/>
    <property type="match status" value="3"/>
</dbReference>
<dbReference type="InterPro" id="IPR003593">
    <property type="entry name" value="AAA+_ATPase"/>
</dbReference>
<keyword evidence="9" id="KW-0547">Nucleotide-binding</keyword>
<evidence type="ECO:0000313" key="22">
    <source>
        <dbReference type="Proteomes" id="UP000245956"/>
    </source>
</evidence>
<dbReference type="InterPro" id="IPR027417">
    <property type="entry name" value="P-loop_NTPase"/>
</dbReference>
<keyword evidence="13 18" id="KW-1133">Transmembrane helix</keyword>
<gene>
    <name evidence="21" type="ORF">PCL_06635</name>
</gene>
<dbReference type="EMBL" id="LCWV01000002">
    <property type="protein sequence ID" value="PWI75977.1"/>
    <property type="molecule type" value="Genomic_DNA"/>
</dbReference>
<dbReference type="Proteomes" id="UP000245956">
    <property type="component" value="Unassembled WGS sequence"/>
</dbReference>
<proteinExistence type="inferred from homology"/>